<dbReference type="STRING" id="7395.A0A1A9V273"/>
<dbReference type="FunFam" id="1.25.40.10:FF:001004">
    <property type="entry name" value="Protein PTCD3 homolog, mitochondrial"/>
    <property type="match status" value="1"/>
</dbReference>
<dbReference type="GO" id="GO:0005739">
    <property type="term" value="C:mitochondrion"/>
    <property type="evidence" value="ECO:0007669"/>
    <property type="project" value="UniProtKB-SubCell"/>
</dbReference>
<comment type="similarity">
    <text evidence="2">Belongs to the mitochondrion-specific ribosomal protein mS39 family.</text>
</comment>
<dbReference type="AlphaFoldDB" id="A0A1A9V273"/>
<keyword evidence="3" id="KW-0699">rRNA-binding</keyword>
<dbReference type="PANTHER" id="PTHR16276">
    <property type="entry name" value="PENTATRICOPEPTIDE REPEAT DOMAIN-CONTAINING PROTEIN 3"/>
    <property type="match status" value="1"/>
</dbReference>
<dbReference type="GO" id="GO:1990904">
    <property type="term" value="C:ribonucleoprotein complex"/>
    <property type="evidence" value="ECO:0007669"/>
    <property type="project" value="UniProtKB-KW"/>
</dbReference>
<dbReference type="Proteomes" id="UP000078200">
    <property type="component" value="Unassembled WGS sequence"/>
</dbReference>
<dbReference type="Gene3D" id="1.25.40.10">
    <property type="entry name" value="Tetratricopeptide repeat domain"/>
    <property type="match status" value="2"/>
</dbReference>
<dbReference type="InterPro" id="IPR055063">
    <property type="entry name" value="Rib_mS39_PPR"/>
</dbReference>
<keyword evidence="8" id="KW-0689">Ribosomal protein</keyword>
<dbReference type="PANTHER" id="PTHR16276:SF1">
    <property type="entry name" value="SMALL RIBOSOMAL SUBUNIT PROTEIN MS39"/>
    <property type="match status" value="1"/>
</dbReference>
<keyword evidence="6" id="KW-0694">RNA-binding</keyword>
<evidence type="ECO:0000256" key="7">
    <source>
        <dbReference type="ARBA" id="ARBA00022946"/>
    </source>
</evidence>
<accession>A0A1A9V273</accession>
<evidence type="ECO:0000256" key="6">
    <source>
        <dbReference type="ARBA" id="ARBA00022884"/>
    </source>
</evidence>
<evidence type="ECO:0000256" key="8">
    <source>
        <dbReference type="ARBA" id="ARBA00022980"/>
    </source>
</evidence>
<evidence type="ECO:0000256" key="2">
    <source>
        <dbReference type="ARBA" id="ARBA00008551"/>
    </source>
</evidence>
<name>A0A1A9V273_GLOAU</name>
<dbReference type="InterPro" id="IPR011990">
    <property type="entry name" value="TPR-like_helical_dom_sf"/>
</dbReference>
<dbReference type="Pfam" id="PF22330">
    <property type="entry name" value="Rib_mS39_PPR"/>
    <property type="match status" value="1"/>
</dbReference>
<evidence type="ECO:0000256" key="3">
    <source>
        <dbReference type="ARBA" id="ARBA00022730"/>
    </source>
</evidence>
<dbReference type="VEuPathDB" id="VectorBase:GAUT023413"/>
<evidence type="ECO:0000256" key="4">
    <source>
        <dbReference type="ARBA" id="ARBA00022737"/>
    </source>
</evidence>
<keyword evidence="10" id="KW-0687">Ribonucleoprotein</keyword>
<evidence type="ECO:0000256" key="9">
    <source>
        <dbReference type="ARBA" id="ARBA00023128"/>
    </source>
</evidence>
<reference evidence="12" key="1">
    <citation type="submission" date="2020-05" db="UniProtKB">
        <authorList>
            <consortium name="EnsemblMetazoa"/>
        </authorList>
    </citation>
    <scope>IDENTIFICATION</scope>
    <source>
        <strain evidence="12">TTRI</strain>
    </source>
</reference>
<proteinExistence type="inferred from homology"/>
<evidence type="ECO:0000256" key="1">
    <source>
        <dbReference type="ARBA" id="ARBA00004173"/>
    </source>
</evidence>
<keyword evidence="9" id="KW-0496">Mitochondrion</keyword>
<dbReference type="GO" id="GO:0043024">
    <property type="term" value="F:ribosomal small subunit binding"/>
    <property type="evidence" value="ECO:0007669"/>
    <property type="project" value="InterPro"/>
</dbReference>
<dbReference type="GO" id="GO:0006417">
    <property type="term" value="P:regulation of translation"/>
    <property type="evidence" value="ECO:0007669"/>
    <property type="project" value="UniProtKB-KW"/>
</dbReference>
<dbReference type="GO" id="GO:0019843">
    <property type="term" value="F:rRNA binding"/>
    <property type="evidence" value="ECO:0007669"/>
    <property type="project" value="UniProtKB-KW"/>
</dbReference>
<comment type="subcellular location">
    <subcellularLocation>
        <location evidence="1">Mitochondrion</location>
    </subcellularLocation>
</comment>
<keyword evidence="4" id="KW-0677">Repeat</keyword>
<evidence type="ECO:0000256" key="11">
    <source>
        <dbReference type="ARBA" id="ARBA00035134"/>
    </source>
</evidence>
<keyword evidence="5" id="KW-0810">Translation regulation</keyword>
<keyword evidence="7" id="KW-0809">Transit peptide</keyword>
<sequence>MHLSRNLYKISNKFKINSVHNTRAISASTEPPATKFEEIIEIPKRIHRSPTDILYALAATVGRDPTAAHYKYHDDPYLIPTSNITKRTYAMAQEAGRKAAKWIKEEHRDLFKHQEAEPHIKAFAPKLIFTENSEPELQTLEELIQLFEVKDAVFVYNLMKKKGVEITSETKQNLLELVSFYNNEEPLSEDLYEERSFRQSNETRERNRKTWKDGDLAEQLFHEIEPKTEKAYAALIRGMAKYFQAERAYALLQEALEKQFSVDTTTFNSVLSVVNFLKDTADLRWELCKDLLHQMNRLQLKPDLGTLNALLECISSFGNFKLARQSALQVLSEFKRLGVTPNLGSYYYLLIIFCRERGPVSHVIVDILNELGQQEFKIQHPKDTYFFATAMDVCRNHLHDRSLAQKVDKLLHTGKNYDLIGNTYQETIYYRHYFALLSQTSTIDEFMQTYDLLVPNVYIPEPGIMEEILKMVEINAAIDLLPRLWSDVVIFDHVNRENLLLRILKIMINNKPDINEHNQKQLPQQFAKIALDIYNKVEESKRLSFTGEMLGDIICLLTRGENFEKATEVFNHIDKNQHSIPGTPSEHCLKEYIETCIINKVPSEALVCLQYAIENQMDGTSLAKRMHKGFTLNEVHLSKMKSLLGKDFFKE</sequence>
<evidence type="ECO:0000256" key="10">
    <source>
        <dbReference type="ARBA" id="ARBA00023274"/>
    </source>
</evidence>
<dbReference type="EnsemblMetazoa" id="GAUT023413-RA">
    <property type="protein sequence ID" value="GAUT023413-PA"/>
    <property type="gene ID" value="GAUT023413"/>
</dbReference>
<evidence type="ECO:0000313" key="13">
    <source>
        <dbReference type="Proteomes" id="UP000078200"/>
    </source>
</evidence>
<dbReference type="InterPro" id="IPR002885">
    <property type="entry name" value="PPR_rpt"/>
</dbReference>
<keyword evidence="13" id="KW-1185">Reference proteome</keyword>
<dbReference type="GO" id="GO:0005840">
    <property type="term" value="C:ribosome"/>
    <property type="evidence" value="ECO:0007669"/>
    <property type="project" value="UniProtKB-KW"/>
</dbReference>
<protein>
    <recommendedName>
        <fullName evidence="11">Small ribosomal subunit protein mS39</fullName>
    </recommendedName>
</protein>
<dbReference type="InterPro" id="IPR037387">
    <property type="entry name" value="PTCD3"/>
</dbReference>
<evidence type="ECO:0000313" key="12">
    <source>
        <dbReference type="EnsemblMetazoa" id="GAUT023413-PA"/>
    </source>
</evidence>
<dbReference type="Pfam" id="PF13812">
    <property type="entry name" value="PPR_3"/>
    <property type="match status" value="1"/>
</dbReference>
<organism evidence="12 13">
    <name type="scientific">Glossina austeni</name>
    <name type="common">Savannah tsetse fly</name>
    <dbReference type="NCBI Taxonomy" id="7395"/>
    <lineage>
        <taxon>Eukaryota</taxon>
        <taxon>Metazoa</taxon>
        <taxon>Ecdysozoa</taxon>
        <taxon>Arthropoda</taxon>
        <taxon>Hexapoda</taxon>
        <taxon>Insecta</taxon>
        <taxon>Pterygota</taxon>
        <taxon>Neoptera</taxon>
        <taxon>Endopterygota</taxon>
        <taxon>Diptera</taxon>
        <taxon>Brachycera</taxon>
        <taxon>Muscomorpha</taxon>
        <taxon>Hippoboscoidea</taxon>
        <taxon>Glossinidae</taxon>
        <taxon>Glossina</taxon>
    </lineage>
</organism>
<evidence type="ECO:0000256" key="5">
    <source>
        <dbReference type="ARBA" id="ARBA00022845"/>
    </source>
</evidence>
<dbReference type="GO" id="GO:0032543">
    <property type="term" value="P:mitochondrial translation"/>
    <property type="evidence" value="ECO:0007669"/>
    <property type="project" value="InterPro"/>
</dbReference>